<protein>
    <recommendedName>
        <fullName evidence="3">DJ-1/PfpI family protein</fullName>
    </recommendedName>
</protein>
<name>A0A2T0QWP7_9ACTN</name>
<dbReference type="AlphaFoldDB" id="A0A2T0QWP7"/>
<gene>
    <name evidence="1" type="ORF">CLV37_12048</name>
</gene>
<feature type="non-terminal residue" evidence="1">
    <location>
        <position position="1"/>
    </location>
</feature>
<dbReference type="SUPFAM" id="SSF52317">
    <property type="entry name" value="Class I glutamine amidotransferase-like"/>
    <property type="match status" value="1"/>
</dbReference>
<keyword evidence="2" id="KW-1185">Reference proteome</keyword>
<dbReference type="Proteomes" id="UP000238083">
    <property type="component" value="Unassembled WGS sequence"/>
</dbReference>
<accession>A0A2T0QWP7</accession>
<evidence type="ECO:0000313" key="1">
    <source>
        <dbReference type="EMBL" id="PRY09796.1"/>
    </source>
</evidence>
<evidence type="ECO:0000313" key="2">
    <source>
        <dbReference type="Proteomes" id="UP000238083"/>
    </source>
</evidence>
<dbReference type="EMBL" id="PVZF01000020">
    <property type="protein sequence ID" value="PRY09796.1"/>
    <property type="molecule type" value="Genomic_DNA"/>
</dbReference>
<comment type="caution">
    <text evidence="1">The sequence shown here is derived from an EMBL/GenBank/DDBJ whole genome shotgun (WGS) entry which is preliminary data.</text>
</comment>
<sequence>GADWSSYVVRDGLLITGQNPASSSEAADVLVSVLGELASV</sequence>
<evidence type="ECO:0008006" key="3">
    <source>
        <dbReference type="Google" id="ProtNLM"/>
    </source>
</evidence>
<dbReference type="Gene3D" id="3.40.50.880">
    <property type="match status" value="1"/>
</dbReference>
<reference evidence="1 2" key="1">
    <citation type="submission" date="2018-03" db="EMBL/GenBank/DDBJ databases">
        <title>Genomic Encyclopedia of Archaeal and Bacterial Type Strains, Phase II (KMG-II): from individual species to whole genera.</title>
        <authorList>
            <person name="Goeker M."/>
        </authorList>
    </citation>
    <scope>NUCLEOTIDE SEQUENCE [LARGE SCALE GENOMIC DNA]</scope>
    <source>
        <strain evidence="1 2">DSM 19711</strain>
    </source>
</reference>
<organism evidence="1 2">
    <name type="scientific">Kineococcus rhizosphaerae</name>
    <dbReference type="NCBI Taxonomy" id="559628"/>
    <lineage>
        <taxon>Bacteria</taxon>
        <taxon>Bacillati</taxon>
        <taxon>Actinomycetota</taxon>
        <taxon>Actinomycetes</taxon>
        <taxon>Kineosporiales</taxon>
        <taxon>Kineosporiaceae</taxon>
        <taxon>Kineococcus</taxon>
    </lineage>
</organism>
<proteinExistence type="predicted"/>
<dbReference type="InterPro" id="IPR029062">
    <property type="entry name" value="Class_I_gatase-like"/>
</dbReference>